<comment type="caution">
    <text evidence="3">The sequence shown here is derived from an EMBL/GenBank/DDBJ whole genome shotgun (WGS) entry which is preliminary data.</text>
</comment>
<dbReference type="Pfam" id="PF00179">
    <property type="entry name" value="UQ_con"/>
    <property type="match status" value="1"/>
</dbReference>
<keyword evidence="4" id="KW-1185">Reference proteome</keyword>
<dbReference type="InParanoid" id="A0A1V9X423"/>
<dbReference type="FunCoup" id="A0A1V9X423">
    <property type="interactions" value="796"/>
</dbReference>
<evidence type="ECO:0000259" key="2">
    <source>
        <dbReference type="PROSITE" id="PS50127"/>
    </source>
</evidence>
<dbReference type="Gene3D" id="3.10.110.10">
    <property type="entry name" value="Ubiquitin Conjugating Enzyme"/>
    <property type="match status" value="1"/>
</dbReference>
<dbReference type="Proteomes" id="UP000192247">
    <property type="component" value="Unassembled WGS sequence"/>
</dbReference>
<dbReference type="InterPro" id="IPR016135">
    <property type="entry name" value="UBQ-conjugating_enzyme/RWD"/>
</dbReference>
<reference evidence="3 4" key="1">
    <citation type="journal article" date="2017" name="Gigascience">
        <title>Draft genome of the honey bee ectoparasitic mite, Tropilaelaps mercedesae, is shaped by the parasitic life history.</title>
        <authorList>
            <person name="Dong X."/>
            <person name="Armstrong S.D."/>
            <person name="Xia D."/>
            <person name="Makepeace B.L."/>
            <person name="Darby A.C."/>
            <person name="Kadowaki T."/>
        </authorList>
    </citation>
    <scope>NUCLEOTIDE SEQUENCE [LARGE SCALE GENOMIC DNA]</scope>
    <source>
        <strain evidence="3">Wuxi-XJTLU</strain>
    </source>
</reference>
<feature type="region of interest" description="Disordered" evidence="1">
    <location>
        <begin position="1"/>
        <end position="27"/>
    </location>
</feature>
<dbReference type="SUPFAM" id="SSF54495">
    <property type="entry name" value="UBC-like"/>
    <property type="match status" value="1"/>
</dbReference>
<dbReference type="CDD" id="cd23814">
    <property type="entry name" value="UEV_AKTIP"/>
    <property type="match status" value="1"/>
</dbReference>
<dbReference type="InterPro" id="IPR000608">
    <property type="entry name" value="UBC"/>
</dbReference>
<evidence type="ECO:0000256" key="1">
    <source>
        <dbReference type="SAM" id="MobiDB-lite"/>
    </source>
</evidence>
<sequence>MVPKNKGVPAAGVTGRAEPSSSPSAVVIKSSSTKPSAAAAAPTAAPQLAPKLEILRTYNNVFLEYTLMNEYAIFRKKCIPGVYIMPSFESALEWFVVLFIRGGVFEGGAFRAQLSFSALHPEGGVPRVTFDPPVFHPLVNALTGEMDISCKIDKWRRDEHHIYQVVEAVKSLFEEIPEKIKPSNREAYKLYINNKEEFKRVAEECVAQCLEHLQRESPSGTDPNSFDFVTRDVHDLSLSLDEASLFSLRLDSSECSNDVSKSPQRLQGLSWMRDGKPWAKEVS</sequence>
<dbReference type="InterPro" id="IPR050113">
    <property type="entry name" value="Ub_conjugating_enzyme"/>
</dbReference>
<dbReference type="AlphaFoldDB" id="A0A1V9X423"/>
<dbReference type="PROSITE" id="PS50127">
    <property type="entry name" value="UBC_2"/>
    <property type="match status" value="1"/>
</dbReference>
<accession>A0A1V9X423</accession>
<dbReference type="STRING" id="418985.A0A1V9X423"/>
<feature type="domain" description="UBC core" evidence="2">
    <location>
        <begin position="62"/>
        <end position="211"/>
    </location>
</feature>
<name>A0A1V9X423_9ACAR</name>
<evidence type="ECO:0000313" key="4">
    <source>
        <dbReference type="Proteomes" id="UP000192247"/>
    </source>
</evidence>
<proteinExistence type="predicted"/>
<protein>
    <submittedName>
        <fullName evidence="3">AKT-interacting protein-like</fullName>
    </submittedName>
</protein>
<evidence type="ECO:0000313" key="3">
    <source>
        <dbReference type="EMBL" id="OQR68146.1"/>
    </source>
</evidence>
<dbReference type="OrthoDB" id="5596422at2759"/>
<dbReference type="SMART" id="SM00212">
    <property type="entry name" value="UBCc"/>
    <property type="match status" value="1"/>
</dbReference>
<dbReference type="PANTHER" id="PTHR24067">
    <property type="entry name" value="UBIQUITIN-CONJUGATING ENZYME E2"/>
    <property type="match status" value="1"/>
</dbReference>
<dbReference type="EMBL" id="MNPL01025798">
    <property type="protein sequence ID" value="OQR68146.1"/>
    <property type="molecule type" value="Genomic_DNA"/>
</dbReference>
<organism evidence="3 4">
    <name type="scientific">Tropilaelaps mercedesae</name>
    <dbReference type="NCBI Taxonomy" id="418985"/>
    <lineage>
        <taxon>Eukaryota</taxon>
        <taxon>Metazoa</taxon>
        <taxon>Ecdysozoa</taxon>
        <taxon>Arthropoda</taxon>
        <taxon>Chelicerata</taxon>
        <taxon>Arachnida</taxon>
        <taxon>Acari</taxon>
        <taxon>Parasitiformes</taxon>
        <taxon>Mesostigmata</taxon>
        <taxon>Gamasina</taxon>
        <taxon>Dermanyssoidea</taxon>
        <taxon>Laelapidae</taxon>
        <taxon>Tropilaelaps</taxon>
    </lineage>
</organism>
<gene>
    <name evidence="3" type="ORF">BIW11_13094</name>
</gene>